<reference evidence="2" key="1">
    <citation type="journal article" date="2014" name="Int. J. Syst. Evol. Microbiol.">
        <title>Complete genome sequence of Corynebacterium casei LMG S-19264T (=DSM 44701T), isolated from a smear-ripened cheese.</title>
        <authorList>
            <consortium name="US DOE Joint Genome Institute (JGI-PGF)"/>
            <person name="Walter F."/>
            <person name="Albersmeier A."/>
            <person name="Kalinowski J."/>
            <person name="Ruckert C."/>
        </authorList>
    </citation>
    <scope>NUCLEOTIDE SEQUENCE</scope>
    <source>
        <strain evidence="2">KCTC 42590</strain>
    </source>
</reference>
<dbReference type="AlphaFoldDB" id="A0A919E2V8"/>
<dbReference type="InterPro" id="IPR011646">
    <property type="entry name" value="KAP_P-loop"/>
</dbReference>
<evidence type="ECO:0000313" key="3">
    <source>
        <dbReference type="Proteomes" id="UP000630923"/>
    </source>
</evidence>
<dbReference type="Proteomes" id="UP000630923">
    <property type="component" value="Unassembled WGS sequence"/>
</dbReference>
<organism evidence="2 3">
    <name type="scientific">Kordiimonas sediminis</name>
    <dbReference type="NCBI Taxonomy" id="1735581"/>
    <lineage>
        <taxon>Bacteria</taxon>
        <taxon>Pseudomonadati</taxon>
        <taxon>Pseudomonadota</taxon>
        <taxon>Alphaproteobacteria</taxon>
        <taxon>Kordiimonadales</taxon>
        <taxon>Kordiimonadaceae</taxon>
        <taxon>Kordiimonas</taxon>
    </lineage>
</organism>
<dbReference type="EMBL" id="BNCI01000001">
    <property type="protein sequence ID" value="GHF13887.1"/>
    <property type="molecule type" value="Genomic_DNA"/>
</dbReference>
<gene>
    <name evidence="2" type="ORF">GCM10017044_04970</name>
</gene>
<dbReference type="InterPro" id="IPR027417">
    <property type="entry name" value="P-loop_NTPase"/>
</dbReference>
<proteinExistence type="predicted"/>
<protein>
    <recommendedName>
        <fullName evidence="1">KAP NTPase domain-containing protein</fullName>
    </recommendedName>
</protein>
<name>A0A919E2V8_9PROT</name>
<sequence>MTLSKATPNVLDPENPWGDDALDRKRVADYLTPVVAGITEPFVISLSSSYGTGKTFFVERWRCDLEQKGFKTAYFNAWESDFSHDVISAFIVALDRQFTPEGGGEVTDKIKILAKKTGGFLRHKALPVLLKGLGRKLIGEDGVQEVIEGFGLKEDEVAELLSSTAIEALNSQKAAENAMSEFREYLSELAQILSEPEDEEDGDPQKRKLIIFVDELDRCRPDYAIEVLEHIKHLFAVDGLVFILCVDEAQLKSTIASVYGAGLDSDGYLRRFIDWGFTLPAPSRSAYTQSLISRFGIESLEIYRDTDVRGSLESLFHPLCDIYEVSLRKMSQAFIFVNLAIRYASEQKINNRWTSMIPFFAALKFARPDLYRQIQRREINPRALINELIDAWKSYSERPPFLLKWGEFSAYMEAYMMSPEERRYFYQERYQRLRDIERKLRDGQLARDDDEALEAAHLQLLDKHISNEIGRCSDAEVVIDLVEGAAEYAA</sequence>
<evidence type="ECO:0000313" key="2">
    <source>
        <dbReference type="EMBL" id="GHF13887.1"/>
    </source>
</evidence>
<dbReference type="PANTHER" id="PTHR22674">
    <property type="entry name" value="NTPASE, KAP FAMILY P-LOOP DOMAIN-CONTAINING 1"/>
    <property type="match status" value="1"/>
</dbReference>
<dbReference type="RefSeq" id="WP_191249971.1">
    <property type="nucleotide sequence ID" value="NZ_BNCI01000001.1"/>
</dbReference>
<reference evidence="2" key="2">
    <citation type="submission" date="2020-09" db="EMBL/GenBank/DDBJ databases">
        <authorList>
            <person name="Sun Q."/>
            <person name="Kim S."/>
        </authorList>
    </citation>
    <scope>NUCLEOTIDE SEQUENCE</scope>
    <source>
        <strain evidence="2">KCTC 42590</strain>
    </source>
</reference>
<dbReference type="InterPro" id="IPR052754">
    <property type="entry name" value="NTPase_KAP_P-loop"/>
</dbReference>
<comment type="caution">
    <text evidence="2">The sequence shown here is derived from an EMBL/GenBank/DDBJ whole genome shotgun (WGS) entry which is preliminary data.</text>
</comment>
<dbReference type="SUPFAM" id="SSF52540">
    <property type="entry name" value="P-loop containing nucleoside triphosphate hydrolases"/>
    <property type="match status" value="1"/>
</dbReference>
<evidence type="ECO:0000259" key="1">
    <source>
        <dbReference type="Pfam" id="PF07693"/>
    </source>
</evidence>
<dbReference type="PANTHER" id="PTHR22674:SF6">
    <property type="entry name" value="NTPASE KAP FAMILY P-LOOP DOMAIN-CONTAINING PROTEIN 1"/>
    <property type="match status" value="1"/>
</dbReference>
<keyword evidence="3" id="KW-1185">Reference proteome</keyword>
<accession>A0A919E2V8</accession>
<dbReference type="Gene3D" id="3.40.50.300">
    <property type="entry name" value="P-loop containing nucleotide triphosphate hydrolases"/>
    <property type="match status" value="1"/>
</dbReference>
<dbReference type="Pfam" id="PF07693">
    <property type="entry name" value="KAP_NTPase"/>
    <property type="match status" value="1"/>
</dbReference>
<feature type="domain" description="KAP NTPase" evidence="1">
    <location>
        <begin position="28"/>
        <end position="296"/>
    </location>
</feature>